<gene>
    <name evidence="2" type="ORF">FHX46_000275</name>
</gene>
<proteinExistence type="predicted"/>
<keyword evidence="1" id="KW-0472">Membrane</keyword>
<feature type="transmembrane region" description="Helical" evidence="1">
    <location>
        <begin position="137"/>
        <end position="161"/>
    </location>
</feature>
<evidence type="ECO:0000313" key="2">
    <source>
        <dbReference type="EMBL" id="NIH77745.1"/>
    </source>
</evidence>
<feature type="transmembrane region" description="Helical" evidence="1">
    <location>
        <begin position="234"/>
        <end position="252"/>
    </location>
</feature>
<keyword evidence="3" id="KW-1185">Reference proteome</keyword>
<feature type="transmembrane region" description="Helical" evidence="1">
    <location>
        <begin position="53"/>
        <end position="73"/>
    </location>
</feature>
<protein>
    <submittedName>
        <fullName evidence="2">ABC-2 type transport system permease protein</fullName>
    </submittedName>
</protein>
<name>A0ABX0SMB6_9PSEU</name>
<feature type="transmembrane region" description="Helical" evidence="1">
    <location>
        <begin position="94"/>
        <end position="117"/>
    </location>
</feature>
<sequence length="257" mass="26516">MTLLAVERMKLFTTRSPWWCALVALAVTIGFSALVVGEAADSGPFAPTVASTQFGYSFGMAVIMVLAALAVTTEYRFGTIRTTFQAVPNRTAALVAKATVVALVALVIGELSAFGSWGIANLLKPNAPLALDSGADWINVAGVGAVYALAAVIAVAVGILLRHSAGAIALLLIYALAVENLVRLIPGIGDDIYQWLPFNVANKFLTGDGASDLGRNAEAGAPLSNAVLSQGWSLAYFAAVAVALLAIAIGVARKRDA</sequence>
<keyword evidence="1" id="KW-1133">Transmembrane helix</keyword>
<dbReference type="Pfam" id="PF12730">
    <property type="entry name" value="ABC2_membrane_4"/>
    <property type="match status" value="1"/>
</dbReference>
<comment type="caution">
    <text evidence="2">The sequence shown here is derived from an EMBL/GenBank/DDBJ whole genome shotgun (WGS) entry which is preliminary data.</text>
</comment>
<reference evidence="2 3" key="1">
    <citation type="submission" date="2020-03" db="EMBL/GenBank/DDBJ databases">
        <title>Sequencing the genomes of 1000 actinobacteria strains.</title>
        <authorList>
            <person name="Klenk H.-P."/>
        </authorList>
    </citation>
    <scope>NUCLEOTIDE SEQUENCE [LARGE SCALE GENOMIC DNA]</scope>
    <source>
        <strain evidence="2 3">DSM 45668</strain>
    </source>
</reference>
<dbReference type="EMBL" id="JAANOU010000001">
    <property type="protein sequence ID" value="NIH77745.1"/>
    <property type="molecule type" value="Genomic_DNA"/>
</dbReference>
<dbReference type="Proteomes" id="UP000754495">
    <property type="component" value="Unassembled WGS sequence"/>
</dbReference>
<keyword evidence="1" id="KW-0812">Transmembrane</keyword>
<dbReference type="RefSeq" id="WP_167109911.1">
    <property type="nucleotide sequence ID" value="NZ_JAANOU010000001.1"/>
</dbReference>
<feature type="transmembrane region" description="Helical" evidence="1">
    <location>
        <begin position="168"/>
        <end position="189"/>
    </location>
</feature>
<organism evidence="2 3">
    <name type="scientific">Amycolatopsis viridis</name>
    <dbReference type="NCBI Taxonomy" id="185678"/>
    <lineage>
        <taxon>Bacteria</taxon>
        <taxon>Bacillati</taxon>
        <taxon>Actinomycetota</taxon>
        <taxon>Actinomycetes</taxon>
        <taxon>Pseudonocardiales</taxon>
        <taxon>Pseudonocardiaceae</taxon>
        <taxon>Amycolatopsis</taxon>
    </lineage>
</organism>
<accession>A0ABX0SMB6</accession>
<evidence type="ECO:0000313" key="3">
    <source>
        <dbReference type="Proteomes" id="UP000754495"/>
    </source>
</evidence>
<evidence type="ECO:0000256" key="1">
    <source>
        <dbReference type="SAM" id="Phobius"/>
    </source>
</evidence>